<reference evidence="4" key="1">
    <citation type="submission" date="2021-03" db="EMBL/GenBank/DDBJ databases">
        <title>Antimicrobial resistance genes in bacteria isolated from Japanese honey, and their potential for conferring macrolide and lincosamide resistance in the American foulbrood pathogen Paenibacillus larvae.</title>
        <authorList>
            <person name="Okamoto M."/>
            <person name="Kumagai M."/>
            <person name="Kanamori H."/>
            <person name="Takamatsu D."/>
        </authorList>
    </citation>
    <scope>NUCLEOTIDE SEQUENCE</scope>
    <source>
        <strain evidence="4">J40TS1</strain>
    </source>
</reference>
<dbReference type="InterPro" id="IPR003439">
    <property type="entry name" value="ABC_transporter-like_ATP-bd"/>
</dbReference>
<feature type="domain" description="ABC transporter" evidence="3">
    <location>
        <begin position="265"/>
        <end position="505"/>
    </location>
</feature>
<dbReference type="InterPro" id="IPR003593">
    <property type="entry name" value="AAA+_ATPase"/>
</dbReference>
<name>A0A920CVQ7_9BACL</name>
<dbReference type="Pfam" id="PF00005">
    <property type="entry name" value="ABC_tran"/>
    <property type="match status" value="2"/>
</dbReference>
<dbReference type="CDD" id="cd03216">
    <property type="entry name" value="ABC_Carb_Monos_I"/>
    <property type="match status" value="1"/>
</dbReference>
<sequence length="507" mass="55160">MEKHDERYLLKTKGLTKVFGPLVANSEIDLVVKPGSIHAILGENGAGKSTLMKMLYGVYAPDGGSIMMDGEEVELHPPTKARAKGIGMVFQDFRVVPALTILDNIALSVEKGFTFNRKKLKQRIIEISSKYGLAVNPDAYVWELDLGQRQRLEIVKVLLAENTRIIIFDEPTSVLVPQEVEAFLNMLRMLRADGYGILLITHKINEVLACADQVSVLRSGVLTYTASKEDGLTADQLIGAMMGDKELKTVEKQSGIQTSSELALVIKDGMIKGDYGEVIIQDLNLQVRKGQIVGVAGISGSGQKELAEVLFGLRGLLKGSIEVAGKPLKPDVRAFLEAGVSFVSEDPIKESVIPGFSILQHMVLDGMELKKKGLGIDWKALAQELEQSEQAQALALAASSRRADTLSGGNVQRMVLTRALIRKPEVLIISYPSRGLDIGTTRTIQQHLLELAKQGTAIVLFSEDLDELFKLSDQLVVLAGKRLTSPYETASTNAAQIGQLMLKGESA</sequence>
<dbReference type="EMBL" id="BOSE01000008">
    <property type="protein sequence ID" value="GIP18427.1"/>
    <property type="molecule type" value="Genomic_DNA"/>
</dbReference>
<dbReference type="CDD" id="cd03215">
    <property type="entry name" value="ABC_Carb_Monos_II"/>
    <property type="match status" value="1"/>
</dbReference>
<dbReference type="AlphaFoldDB" id="A0A920CVQ7"/>
<dbReference type="SUPFAM" id="SSF52540">
    <property type="entry name" value="P-loop containing nucleoside triphosphate hydrolases"/>
    <property type="match status" value="2"/>
</dbReference>
<dbReference type="GO" id="GO:0005524">
    <property type="term" value="F:ATP binding"/>
    <property type="evidence" value="ECO:0007669"/>
    <property type="project" value="UniProtKB-KW"/>
</dbReference>
<keyword evidence="1" id="KW-0547">Nucleotide-binding</keyword>
<evidence type="ECO:0000256" key="1">
    <source>
        <dbReference type="ARBA" id="ARBA00022741"/>
    </source>
</evidence>
<keyword evidence="2" id="KW-0067">ATP-binding</keyword>
<evidence type="ECO:0000313" key="5">
    <source>
        <dbReference type="Proteomes" id="UP000683139"/>
    </source>
</evidence>
<dbReference type="InterPro" id="IPR027417">
    <property type="entry name" value="P-loop_NTPase"/>
</dbReference>
<proteinExistence type="predicted"/>
<feature type="domain" description="ABC transporter" evidence="3">
    <location>
        <begin position="10"/>
        <end position="244"/>
    </location>
</feature>
<dbReference type="PANTHER" id="PTHR43790">
    <property type="entry name" value="CARBOHYDRATE TRANSPORT ATP-BINDING PROTEIN MG119-RELATED"/>
    <property type="match status" value="1"/>
</dbReference>
<dbReference type="SMART" id="SM00382">
    <property type="entry name" value="AAA"/>
    <property type="match status" value="2"/>
</dbReference>
<keyword evidence="5" id="KW-1185">Reference proteome</keyword>
<dbReference type="Proteomes" id="UP000683139">
    <property type="component" value="Unassembled WGS sequence"/>
</dbReference>
<dbReference type="InterPro" id="IPR050107">
    <property type="entry name" value="ABC_carbohydrate_import_ATPase"/>
</dbReference>
<dbReference type="PROSITE" id="PS50893">
    <property type="entry name" value="ABC_TRANSPORTER_2"/>
    <property type="match status" value="2"/>
</dbReference>
<dbReference type="RefSeq" id="WP_213518818.1">
    <property type="nucleotide sequence ID" value="NZ_BOSE01000008.1"/>
</dbReference>
<evidence type="ECO:0000256" key="2">
    <source>
        <dbReference type="ARBA" id="ARBA00022840"/>
    </source>
</evidence>
<evidence type="ECO:0000313" key="4">
    <source>
        <dbReference type="EMBL" id="GIP18427.1"/>
    </source>
</evidence>
<dbReference type="Gene3D" id="3.40.50.300">
    <property type="entry name" value="P-loop containing nucleotide triphosphate hydrolases"/>
    <property type="match status" value="2"/>
</dbReference>
<dbReference type="GO" id="GO:0016887">
    <property type="term" value="F:ATP hydrolysis activity"/>
    <property type="evidence" value="ECO:0007669"/>
    <property type="project" value="InterPro"/>
</dbReference>
<comment type="caution">
    <text evidence="4">The sequence shown here is derived from an EMBL/GenBank/DDBJ whole genome shotgun (WGS) entry which is preliminary data.</text>
</comment>
<protein>
    <submittedName>
        <fullName evidence="4">ABC transporter</fullName>
    </submittedName>
</protein>
<dbReference type="PANTHER" id="PTHR43790:SF4">
    <property type="entry name" value="GUANOSINE IMPORT ATP-BINDING PROTEIN NUPO"/>
    <property type="match status" value="1"/>
</dbReference>
<evidence type="ECO:0000259" key="3">
    <source>
        <dbReference type="PROSITE" id="PS50893"/>
    </source>
</evidence>
<organism evidence="4 5">
    <name type="scientific">Paenibacillus montaniterrae</name>
    <dbReference type="NCBI Taxonomy" id="429341"/>
    <lineage>
        <taxon>Bacteria</taxon>
        <taxon>Bacillati</taxon>
        <taxon>Bacillota</taxon>
        <taxon>Bacilli</taxon>
        <taxon>Bacillales</taxon>
        <taxon>Paenibacillaceae</taxon>
        <taxon>Paenibacillus</taxon>
    </lineage>
</organism>
<gene>
    <name evidence="4" type="ORF">J40TS1_40690</name>
</gene>
<accession>A0A920CVQ7</accession>